<evidence type="ECO:0000313" key="2">
    <source>
        <dbReference type="Proteomes" id="UP001500449"/>
    </source>
</evidence>
<organism evidence="1 2">
    <name type="scientific">Pseudonocardia ailaonensis</name>
    <dbReference type="NCBI Taxonomy" id="367279"/>
    <lineage>
        <taxon>Bacteria</taxon>
        <taxon>Bacillati</taxon>
        <taxon>Actinomycetota</taxon>
        <taxon>Actinomycetes</taxon>
        <taxon>Pseudonocardiales</taxon>
        <taxon>Pseudonocardiaceae</taxon>
        <taxon>Pseudonocardia</taxon>
    </lineage>
</organism>
<evidence type="ECO:0000313" key="1">
    <source>
        <dbReference type="EMBL" id="GAA1844093.1"/>
    </source>
</evidence>
<keyword evidence="2" id="KW-1185">Reference proteome</keyword>
<dbReference type="RefSeq" id="WP_344415614.1">
    <property type="nucleotide sequence ID" value="NZ_BAAAQK010000005.1"/>
</dbReference>
<accession>A0ABN2MZI5</accession>
<dbReference type="EMBL" id="BAAAQK010000005">
    <property type="protein sequence ID" value="GAA1844093.1"/>
    <property type="molecule type" value="Genomic_DNA"/>
</dbReference>
<comment type="caution">
    <text evidence="1">The sequence shown here is derived from an EMBL/GenBank/DDBJ whole genome shotgun (WGS) entry which is preliminary data.</text>
</comment>
<gene>
    <name evidence="1" type="ORF">GCM10009836_24350</name>
</gene>
<name>A0ABN2MZI5_9PSEU</name>
<protein>
    <submittedName>
        <fullName evidence="1">Uncharacterized protein</fullName>
    </submittedName>
</protein>
<dbReference type="Proteomes" id="UP001500449">
    <property type="component" value="Unassembled WGS sequence"/>
</dbReference>
<proteinExistence type="predicted"/>
<reference evidence="1 2" key="1">
    <citation type="journal article" date="2019" name="Int. J. Syst. Evol. Microbiol.">
        <title>The Global Catalogue of Microorganisms (GCM) 10K type strain sequencing project: providing services to taxonomists for standard genome sequencing and annotation.</title>
        <authorList>
            <consortium name="The Broad Institute Genomics Platform"/>
            <consortium name="The Broad Institute Genome Sequencing Center for Infectious Disease"/>
            <person name="Wu L."/>
            <person name="Ma J."/>
        </authorList>
    </citation>
    <scope>NUCLEOTIDE SEQUENCE [LARGE SCALE GENOMIC DNA]</scope>
    <source>
        <strain evidence="1 2">JCM 16009</strain>
    </source>
</reference>
<sequence>MQVLDLFHSPEFHIAQGRLRIAKIQGTLDTCLRDPRVAAHRAKV</sequence>